<dbReference type="Proteomes" id="UP000286806">
    <property type="component" value="Unassembled WGS sequence"/>
</dbReference>
<proteinExistence type="predicted"/>
<sequence length="169" mass="17065">MKQLNRIFTAALLAFALAFPSWASAAALTDFAENKIVDATLRAQAIGTPVTWYVALYTVCPTDSTAGTEVTGGSYARVAVTAGLAAWAGTQAAGSTVASSGTGGTTSNNAVITFPTPTAGWGTVVCWGITDAATAGNLWIYAALTISKTINTGDAVSFAAGAATFQIDN</sequence>
<feature type="signal peptide" evidence="1">
    <location>
        <begin position="1"/>
        <end position="25"/>
    </location>
</feature>
<evidence type="ECO:0000313" key="2">
    <source>
        <dbReference type="EMBL" id="GBL46223.1"/>
    </source>
</evidence>
<keyword evidence="1" id="KW-0732">Signal</keyword>
<dbReference type="OrthoDB" id="8566416at2"/>
<dbReference type="AlphaFoldDB" id="A0A401JF42"/>
<protein>
    <submittedName>
        <fullName evidence="2">Phage protein</fullName>
    </submittedName>
</protein>
<accession>A0A401JF42</accession>
<name>A0A401JF42_9PROT</name>
<dbReference type="RefSeq" id="WP_124705011.1">
    <property type="nucleotide sequence ID" value="NZ_BGOW01000017.1"/>
</dbReference>
<gene>
    <name evidence="2" type="ORF">SFMTTN_2036</name>
</gene>
<organism evidence="2 3">
    <name type="scientific">Sulfuriferula multivorans</name>
    <dbReference type="NCBI Taxonomy" id="1559896"/>
    <lineage>
        <taxon>Bacteria</taxon>
        <taxon>Pseudomonadati</taxon>
        <taxon>Pseudomonadota</taxon>
        <taxon>Betaproteobacteria</taxon>
        <taxon>Nitrosomonadales</taxon>
        <taxon>Sulfuricellaceae</taxon>
        <taxon>Sulfuriferula</taxon>
    </lineage>
</organism>
<comment type="caution">
    <text evidence="2">The sequence shown here is derived from an EMBL/GenBank/DDBJ whole genome shotgun (WGS) entry which is preliminary data.</text>
</comment>
<evidence type="ECO:0000256" key="1">
    <source>
        <dbReference type="SAM" id="SignalP"/>
    </source>
</evidence>
<dbReference type="InterPro" id="IPR056908">
    <property type="entry name" value="Gp80-like"/>
</dbReference>
<dbReference type="EMBL" id="BGOW01000017">
    <property type="protein sequence ID" value="GBL46223.1"/>
    <property type="molecule type" value="Genomic_DNA"/>
</dbReference>
<evidence type="ECO:0000313" key="3">
    <source>
        <dbReference type="Proteomes" id="UP000286806"/>
    </source>
</evidence>
<dbReference type="Pfam" id="PF23140">
    <property type="entry name" value="Gp80"/>
    <property type="match status" value="1"/>
</dbReference>
<feature type="chain" id="PRO_5019185086" evidence="1">
    <location>
        <begin position="26"/>
        <end position="169"/>
    </location>
</feature>
<reference evidence="2 3" key="1">
    <citation type="journal article" date="2019" name="Front. Microbiol.">
        <title>Genomes of Neutrophilic Sulfur-Oxidizing Chemolithoautotrophs Representing 9 Proteobacterial Species From 8 Genera.</title>
        <authorList>
            <person name="Watanabe T."/>
            <person name="Kojima H."/>
            <person name="Umezawa K."/>
            <person name="Hori C."/>
            <person name="Takasuka T.E."/>
            <person name="Kato Y."/>
            <person name="Fukui M."/>
        </authorList>
    </citation>
    <scope>NUCLEOTIDE SEQUENCE [LARGE SCALE GENOMIC DNA]</scope>
    <source>
        <strain evidence="2 3">TTN</strain>
    </source>
</reference>
<keyword evidence="3" id="KW-1185">Reference proteome</keyword>